<dbReference type="InterPro" id="IPR001810">
    <property type="entry name" value="F-box_dom"/>
</dbReference>
<organism evidence="3 4">
    <name type="scientific">Kalanchoe fedtschenkoi</name>
    <name type="common">Lavender scallops</name>
    <name type="synonym">South American air plant</name>
    <dbReference type="NCBI Taxonomy" id="63787"/>
    <lineage>
        <taxon>Eukaryota</taxon>
        <taxon>Viridiplantae</taxon>
        <taxon>Streptophyta</taxon>
        <taxon>Embryophyta</taxon>
        <taxon>Tracheophyta</taxon>
        <taxon>Spermatophyta</taxon>
        <taxon>Magnoliopsida</taxon>
        <taxon>eudicotyledons</taxon>
        <taxon>Gunneridae</taxon>
        <taxon>Pentapetalae</taxon>
        <taxon>Saxifragales</taxon>
        <taxon>Crassulaceae</taxon>
        <taxon>Kalanchoe</taxon>
    </lineage>
</organism>
<evidence type="ECO:0000313" key="4">
    <source>
        <dbReference type="Proteomes" id="UP000594263"/>
    </source>
</evidence>
<sequence length="357" mass="41046">MCTRWQRRNTDLENSFYKNCGQRRRSSHRRQGGLPHPKALPVDAHRKGPNPRRCRPIKNRSSRFVNTLTDVKKSQSVFSDSVDRLLVKGIEESLAIPCRYSLACKDLSFILRHAYNKLPKTLQSQIFQHLILAFRLLPGMERKDAEAAANLLSQSAEAALPKQKKVQAVKHFKTAKVALKKRIKARHKDTGSANLPEDVLVHVFSFLDLRSLLHVAQVCWAWHSAAGDNHLWKQQYDVIFGEAEMCPKLQYKMPSRSIKLSLVKDTSIDSVNWRESLKNRLTGISSKFKFHRGYCQHCGTIVWLNNLKCDSENVQLGAKRVTHLVKPVKVAEVSSYLKFICVYTLMFKLNAENWWLL</sequence>
<evidence type="ECO:0000313" key="3">
    <source>
        <dbReference type="EnsemblPlants" id="Kaladp0401s0001.1.v1.1"/>
    </source>
</evidence>
<dbReference type="EnsemblPlants" id="Kaladp0401s0001.1.v1.1">
    <property type="protein sequence ID" value="Kaladp0401s0001.1.v1.1"/>
    <property type="gene ID" value="Kaladp0401s0001.v1.1"/>
</dbReference>
<dbReference type="Pfam" id="PF24104">
    <property type="entry name" value="At5g52880_ARM"/>
    <property type="match status" value="1"/>
</dbReference>
<evidence type="ECO:0000259" key="2">
    <source>
        <dbReference type="PROSITE" id="PS50181"/>
    </source>
</evidence>
<dbReference type="PANTHER" id="PTHR47744:SF1">
    <property type="entry name" value="OS05G0526300 PROTEIN"/>
    <property type="match status" value="1"/>
</dbReference>
<dbReference type="Gramene" id="Kaladp0401s0001.1.v1.1">
    <property type="protein sequence ID" value="Kaladp0401s0001.1.v1.1"/>
    <property type="gene ID" value="Kaladp0401s0001.v1.1"/>
</dbReference>
<dbReference type="SUPFAM" id="SSF81383">
    <property type="entry name" value="F-box domain"/>
    <property type="match status" value="1"/>
</dbReference>
<dbReference type="Gene3D" id="1.20.1280.50">
    <property type="match status" value="1"/>
</dbReference>
<evidence type="ECO:0000256" key="1">
    <source>
        <dbReference type="SAM" id="MobiDB-lite"/>
    </source>
</evidence>
<feature type="compositionally biased region" description="Basic residues" evidence="1">
    <location>
        <begin position="21"/>
        <end position="31"/>
    </location>
</feature>
<proteinExistence type="predicted"/>
<dbReference type="AlphaFoldDB" id="A0A7N0V8V3"/>
<feature type="compositionally biased region" description="Basic residues" evidence="1">
    <location>
        <begin position="47"/>
        <end position="57"/>
    </location>
</feature>
<keyword evidence="4" id="KW-1185">Reference proteome</keyword>
<feature type="domain" description="F-box" evidence="2">
    <location>
        <begin position="189"/>
        <end position="235"/>
    </location>
</feature>
<dbReference type="Pfam" id="PF12937">
    <property type="entry name" value="F-box-like"/>
    <property type="match status" value="1"/>
</dbReference>
<dbReference type="InterPro" id="IPR057039">
    <property type="entry name" value="At5g52880_ARM"/>
</dbReference>
<dbReference type="Proteomes" id="UP000594263">
    <property type="component" value="Unplaced"/>
</dbReference>
<dbReference type="PANTHER" id="PTHR47744">
    <property type="entry name" value="OS05G0526300 PROTEIN"/>
    <property type="match status" value="1"/>
</dbReference>
<protein>
    <recommendedName>
        <fullName evidence="2">F-box domain-containing protein</fullName>
    </recommendedName>
</protein>
<dbReference type="CDD" id="cd09917">
    <property type="entry name" value="F-box_SF"/>
    <property type="match status" value="1"/>
</dbReference>
<feature type="region of interest" description="Disordered" evidence="1">
    <location>
        <begin position="20"/>
        <end position="57"/>
    </location>
</feature>
<reference evidence="3" key="1">
    <citation type="submission" date="2021-01" db="UniProtKB">
        <authorList>
            <consortium name="EnsemblPlants"/>
        </authorList>
    </citation>
    <scope>IDENTIFICATION</scope>
</reference>
<name>A0A7N0V8V3_KALFE</name>
<dbReference type="InterPro" id="IPR036047">
    <property type="entry name" value="F-box-like_dom_sf"/>
</dbReference>
<dbReference type="OMA" id="LWAYPRR"/>
<dbReference type="SMART" id="SM00256">
    <property type="entry name" value="FBOX"/>
    <property type="match status" value="1"/>
</dbReference>
<accession>A0A7N0V8V3</accession>
<dbReference type="PROSITE" id="PS50181">
    <property type="entry name" value="FBOX"/>
    <property type="match status" value="1"/>
</dbReference>